<feature type="compositionally biased region" description="Polar residues" evidence="1">
    <location>
        <begin position="89"/>
        <end position="109"/>
    </location>
</feature>
<keyword evidence="4" id="KW-1185">Reference proteome</keyword>
<sequence>MSRRWKLGKSLKSKGAFRFYSWHWNKERRKFLAITAGACLLVLLLMLLPLSIVEPSRYGAGNKAGAIMPANKQVEQPHVNVQRKEIESLDQQKSAGTPTVSSKESTSSAAMIEEPRNQAPYVRVYLADKQTVERVPLEIYVRGVVAAEMPERFELEALKAQAIAARTFIVRRLMQGKSDDVPQGADVLGSVAHQAYKPLAKMVDREKSMLQKLNRAVNETAGLILTYKDEPIQAAYFSTSNGHTENAEDYWATPPIPYLRSVPSPWDRVISPRFTNTVKLDAAEMLRKLGVDTSAVPAFEALSADEEAASEQGSRTVRESIKVLSRTKGQRIAELSIGDAKLTGRQLRERLGLTSSSVEWKWENGKVVLTSYGYGHGVGMSQYGAQGMALKGSKAEQIVTYYYVGTKIKKLEDVWSKKS</sequence>
<organism evidence="3 4">
    <name type="scientific">Paenibacillus agilis</name>
    <dbReference type="NCBI Taxonomy" id="3020863"/>
    <lineage>
        <taxon>Bacteria</taxon>
        <taxon>Bacillati</taxon>
        <taxon>Bacillota</taxon>
        <taxon>Bacilli</taxon>
        <taxon>Bacillales</taxon>
        <taxon>Paenibacillaceae</taxon>
        <taxon>Paenibacillus</taxon>
    </lineage>
</organism>
<evidence type="ECO:0000313" key="3">
    <source>
        <dbReference type="EMBL" id="TVX89480.1"/>
    </source>
</evidence>
<dbReference type="Proteomes" id="UP000318102">
    <property type="component" value="Unassembled WGS sequence"/>
</dbReference>
<comment type="caution">
    <text evidence="3">The sequence shown here is derived from an EMBL/GenBank/DDBJ whole genome shotgun (WGS) entry which is preliminary data.</text>
</comment>
<dbReference type="RefSeq" id="WP_144992017.1">
    <property type="nucleotide sequence ID" value="NZ_VNJK01000002.1"/>
</dbReference>
<protein>
    <submittedName>
        <fullName evidence="3">Stage II sporulation protein D</fullName>
    </submittedName>
</protein>
<dbReference type="PANTHER" id="PTHR30032:SF4">
    <property type="entry name" value="AMIDASE ENHANCER"/>
    <property type="match status" value="1"/>
</dbReference>
<reference evidence="3 4" key="1">
    <citation type="submission" date="2019-07" db="EMBL/GenBank/DDBJ databases">
        <authorList>
            <person name="Kim J."/>
        </authorList>
    </citation>
    <scope>NUCLEOTIDE SEQUENCE [LARGE SCALE GENOMIC DNA]</scope>
    <source>
        <strain evidence="3 4">N4</strain>
    </source>
</reference>
<dbReference type="OrthoDB" id="9794671at2"/>
<dbReference type="PANTHER" id="PTHR30032">
    <property type="entry name" value="N-ACETYLMURAMOYL-L-ALANINE AMIDASE-RELATED"/>
    <property type="match status" value="1"/>
</dbReference>
<dbReference type="InterPro" id="IPR013693">
    <property type="entry name" value="SpoIID/LytB_N"/>
</dbReference>
<dbReference type="GO" id="GO:0030435">
    <property type="term" value="P:sporulation resulting in formation of a cellular spore"/>
    <property type="evidence" value="ECO:0007669"/>
    <property type="project" value="InterPro"/>
</dbReference>
<evidence type="ECO:0000259" key="2">
    <source>
        <dbReference type="Pfam" id="PF08486"/>
    </source>
</evidence>
<dbReference type="InterPro" id="IPR051922">
    <property type="entry name" value="Bact_Sporulation_Assoc"/>
</dbReference>
<name>A0A559IPG6_9BACL</name>
<feature type="region of interest" description="Disordered" evidence="1">
    <location>
        <begin position="85"/>
        <end position="112"/>
    </location>
</feature>
<dbReference type="AlphaFoldDB" id="A0A559IPG6"/>
<evidence type="ECO:0000256" key="1">
    <source>
        <dbReference type="SAM" id="MobiDB-lite"/>
    </source>
</evidence>
<dbReference type="NCBIfam" id="TIGR02870">
    <property type="entry name" value="spore_II_D"/>
    <property type="match status" value="1"/>
</dbReference>
<dbReference type="GO" id="GO:0030288">
    <property type="term" value="C:outer membrane-bounded periplasmic space"/>
    <property type="evidence" value="ECO:0007669"/>
    <property type="project" value="TreeGrafter"/>
</dbReference>
<dbReference type="InterPro" id="IPR013486">
    <property type="entry name" value="SpoIID/LytB"/>
</dbReference>
<gene>
    <name evidence="3" type="primary">spoIID</name>
    <name evidence="3" type="ORF">FPZ44_17015</name>
</gene>
<evidence type="ECO:0000313" key="4">
    <source>
        <dbReference type="Proteomes" id="UP000318102"/>
    </source>
</evidence>
<dbReference type="InterPro" id="IPR014225">
    <property type="entry name" value="Spore_II_D_firmicutes"/>
</dbReference>
<dbReference type="EMBL" id="VNJK01000002">
    <property type="protein sequence ID" value="TVX89480.1"/>
    <property type="molecule type" value="Genomic_DNA"/>
</dbReference>
<proteinExistence type="predicted"/>
<dbReference type="Pfam" id="PF08486">
    <property type="entry name" value="SpoIID"/>
    <property type="match status" value="1"/>
</dbReference>
<feature type="domain" description="Sporulation stage II protein D amidase enhancer LytB N-terminal" evidence="2">
    <location>
        <begin position="129"/>
        <end position="227"/>
    </location>
</feature>
<accession>A0A559IPG6</accession>
<dbReference type="NCBIfam" id="TIGR02669">
    <property type="entry name" value="SpoIID_LytB"/>
    <property type="match status" value="1"/>
</dbReference>